<sequence length="213" mass="24071">MLLLIRVLLVDDYRVLTSGMKEILKKYNMEVIVCHEGNEALNLLKDSKVNIDVFLYDLKMPGMDGLELSLKTLEITPQAKIIIMFSGDEIHTYFNKLVEAGIKGFIDKSYTDSLIVSSILMCLKGAVLFPENLLQKLKVDSELAVDEHLTNIELDILQQVAAGKTNKEIASDLQMSTRNVEYHLSKIYKKLKVTSRYCAVKKGTMLNLINQKA</sequence>
<feature type="domain" description="Response regulatory" evidence="10">
    <location>
        <begin position="6"/>
        <end position="123"/>
    </location>
</feature>
<evidence type="ECO:0000256" key="2">
    <source>
        <dbReference type="ARBA" id="ARBA00022490"/>
    </source>
</evidence>
<keyword evidence="3 8" id="KW-0597">Phosphoprotein</keyword>
<keyword evidence="7" id="KW-0804">Transcription</keyword>
<evidence type="ECO:0000256" key="5">
    <source>
        <dbReference type="ARBA" id="ARBA00023015"/>
    </source>
</evidence>
<feature type="modified residue" description="4-aspartylphosphate" evidence="8">
    <location>
        <position position="57"/>
    </location>
</feature>
<evidence type="ECO:0000256" key="3">
    <source>
        <dbReference type="ARBA" id="ARBA00022553"/>
    </source>
</evidence>
<dbReference type="PROSITE" id="PS50043">
    <property type="entry name" value="HTH_LUXR_2"/>
    <property type="match status" value="1"/>
</dbReference>
<proteinExistence type="predicted"/>
<protein>
    <submittedName>
        <fullName evidence="11">Response regulator transcription factor</fullName>
    </submittedName>
</protein>
<comment type="caution">
    <text evidence="11">The sequence shown here is derived from an EMBL/GenBank/DDBJ whole genome shotgun (WGS) entry which is preliminary data.</text>
</comment>
<keyword evidence="6" id="KW-0238">DNA-binding</keyword>
<evidence type="ECO:0000259" key="9">
    <source>
        <dbReference type="PROSITE" id="PS50043"/>
    </source>
</evidence>
<keyword evidence="12" id="KW-1185">Reference proteome</keyword>
<dbReference type="Proteomes" id="UP001341297">
    <property type="component" value="Unassembled WGS sequence"/>
</dbReference>
<dbReference type="InterPro" id="IPR016032">
    <property type="entry name" value="Sig_transdc_resp-reg_C-effctor"/>
</dbReference>
<dbReference type="SMART" id="SM00421">
    <property type="entry name" value="HTH_LUXR"/>
    <property type="match status" value="1"/>
</dbReference>
<dbReference type="SUPFAM" id="SSF46894">
    <property type="entry name" value="C-terminal effector domain of the bipartite response regulators"/>
    <property type="match status" value="1"/>
</dbReference>
<dbReference type="CDD" id="cd17535">
    <property type="entry name" value="REC_NarL-like"/>
    <property type="match status" value="1"/>
</dbReference>
<evidence type="ECO:0000256" key="6">
    <source>
        <dbReference type="ARBA" id="ARBA00023125"/>
    </source>
</evidence>
<dbReference type="Pfam" id="PF00072">
    <property type="entry name" value="Response_reg"/>
    <property type="match status" value="1"/>
</dbReference>
<dbReference type="PRINTS" id="PR00038">
    <property type="entry name" value="HTHLUXR"/>
</dbReference>
<evidence type="ECO:0000313" key="11">
    <source>
        <dbReference type="EMBL" id="MEC0483854.1"/>
    </source>
</evidence>
<dbReference type="SUPFAM" id="SSF52172">
    <property type="entry name" value="CheY-like"/>
    <property type="match status" value="1"/>
</dbReference>
<keyword evidence="2" id="KW-0963">Cytoplasm</keyword>
<reference evidence="11 12" key="1">
    <citation type="submission" date="2023-03" db="EMBL/GenBank/DDBJ databases">
        <title>Agriculturally important microbes genome sequencing.</title>
        <authorList>
            <person name="Dunlap C."/>
        </authorList>
    </citation>
    <scope>NUCLEOTIDE SEQUENCE [LARGE SCALE GENOMIC DNA]</scope>
    <source>
        <strain evidence="11 12">CBP-3203</strain>
    </source>
</reference>
<dbReference type="InterPro" id="IPR000792">
    <property type="entry name" value="Tscrpt_reg_LuxR_C"/>
</dbReference>
<gene>
    <name evidence="11" type="ORF">P8828_03180</name>
</gene>
<dbReference type="EMBL" id="JARRTL010000006">
    <property type="protein sequence ID" value="MEC0483854.1"/>
    <property type="molecule type" value="Genomic_DNA"/>
</dbReference>
<keyword evidence="4" id="KW-0902">Two-component regulatory system</keyword>
<evidence type="ECO:0000256" key="4">
    <source>
        <dbReference type="ARBA" id="ARBA00023012"/>
    </source>
</evidence>
<dbReference type="Gene3D" id="3.40.50.2300">
    <property type="match status" value="1"/>
</dbReference>
<dbReference type="RefSeq" id="WP_232517621.1">
    <property type="nucleotide sequence ID" value="NZ_CP023481.1"/>
</dbReference>
<comment type="subcellular location">
    <subcellularLocation>
        <location evidence="1">Cytoplasm</location>
    </subcellularLocation>
</comment>
<dbReference type="SMART" id="SM00448">
    <property type="entry name" value="REC"/>
    <property type="match status" value="1"/>
</dbReference>
<dbReference type="InterPro" id="IPR058245">
    <property type="entry name" value="NreC/VraR/RcsB-like_REC"/>
</dbReference>
<organism evidence="11 12">
    <name type="scientific">Bacillus glycinifermentans</name>
    <dbReference type="NCBI Taxonomy" id="1664069"/>
    <lineage>
        <taxon>Bacteria</taxon>
        <taxon>Bacillati</taxon>
        <taxon>Bacillota</taxon>
        <taxon>Bacilli</taxon>
        <taxon>Bacillales</taxon>
        <taxon>Bacillaceae</taxon>
        <taxon>Bacillus</taxon>
    </lineage>
</organism>
<dbReference type="PROSITE" id="PS50110">
    <property type="entry name" value="RESPONSE_REGULATORY"/>
    <property type="match status" value="1"/>
</dbReference>
<evidence type="ECO:0000313" key="12">
    <source>
        <dbReference type="Proteomes" id="UP001341297"/>
    </source>
</evidence>
<name>A0ABU6GYL3_9BACI</name>
<dbReference type="PANTHER" id="PTHR43214:SF1">
    <property type="entry name" value="TRANSCRIPTIONAL REGULATORY PROTEIN COMA"/>
    <property type="match status" value="1"/>
</dbReference>
<dbReference type="Gene3D" id="1.10.10.10">
    <property type="entry name" value="Winged helix-like DNA-binding domain superfamily/Winged helix DNA-binding domain"/>
    <property type="match status" value="1"/>
</dbReference>
<evidence type="ECO:0000256" key="7">
    <source>
        <dbReference type="ARBA" id="ARBA00023163"/>
    </source>
</evidence>
<dbReference type="Pfam" id="PF00196">
    <property type="entry name" value="GerE"/>
    <property type="match status" value="1"/>
</dbReference>
<dbReference type="InterPro" id="IPR036388">
    <property type="entry name" value="WH-like_DNA-bd_sf"/>
</dbReference>
<accession>A0ABU6GYL3</accession>
<dbReference type="PANTHER" id="PTHR43214">
    <property type="entry name" value="TWO-COMPONENT RESPONSE REGULATOR"/>
    <property type="match status" value="1"/>
</dbReference>
<evidence type="ECO:0000259" key="10">
    <source>
        <dbReference type="PROSITE" id="PS50110"/>
    </source>
</evidence>
<dbReference type="InterPro" id="IPR001789">
    <property type="entry name" value="Sig_transdc_resp-reg_receiver"/>
</dbReference>
<dbReference type="InterPro" id="IPR011006">
    <property type="entry name" value="CheY-like_superfamily"/>
</dbReference>
<evidence type="ECO:0000256" key="8">
    <source>
        <dbReference type="PROSITE-ProRule" id="PRU00169"/>
    </source>
</evidence>
<feature type="domain" description="HTH luxR-type" evidence="9">
    <location>
        <begin position="142"/>
        <end position="207"/>
    </location>
</feature>
<dbReference type="CDD" id="cd06170">
    <property type="entry name" value="LuxR_C_like"/>
    <property type="match status" value="1"/>
</dbReference>
<keyword evidence="5" id="KW-0805">Transcription regulation</keyword>
<evidence type="ECO:0000256" key="1">
    <source>
        <dbReference type="ARBA" id="ARBA00004496"/>
    </source>
</evidence>
<dbReference type="InterPro" id="IPR039420">
    <property type="entry name" value="WalR-like"/>
</dbReference>